<accession>A0A3B6VJY9</accession>
<evidence type="ECO:0008006" key="3">
    <source>
        <dbReference type="Google" id="ProtNLM"/>
    </source>
</evidence>
<evidence type="ECO:0000313" key="2">
    <source>
        <dbReference type="Proteomes" id="UP000010793"/>
    </source>
</evidence>
<dbReference type="PROSITE" id="PS51257">
    <property type="entry name" value="PROKAR_LIPOPROTEIN"/>
    <property type="match status" value="1"/>
</dbReference>
<dbReference type="RefSeq" id="WP_015273864.1">
    <property type="nucleotide sequence ID" value="NC_019908.1"/>
</dbReference>
<dbReference type="KEGG" id="bpip:BPP43_00670"/>
<evidence type="ECO:0000313" key="1">
    <source>
        <dbReference type="EMBL" id="AGA65494.1"/>
    </source>
</evidence>
<sequence>MKKVIISIILISLMVSCKSVNNNIANNAVKEIEDKITLKDRVGLYKSKSPYFVLNIDLKNNGYAYVTLKGWMVYNGMIKVGEPDSEDKIFKLQVDNITYIILEFNNKNLDDAKASIFLKDVLQQAMNLNKA</sequence>
<protein>
    <recommendedName>
        <fullName evidence="3">Lipoprotein</fullName>
    </recommendedName>
</protein>
<gene>
    <name evidence="1" type="ORF">BPP43_00670</name>
</gene>
<reference evidence="1 2" key="1">
    <citation type="journal article" date="2013" name="Genome Announc.">
        <title>Complete Genome Sequence of the Porcine Strain Brachyspira pilosicoli P43/6/78(T.).</title>
        <authorList>
            <person name="Lin C."/>
            <person name="den Bakker H.C."/>
            <person name="Suzuki H."/>
            <person name="Lefebure T."/>
            <person name="Ponnala L."/>
            <person name="Sun Q."/>
            <person name="Stanhope M.J."/>
            <person name="Wiedmann M."/>
            <person name="Duhamel G.E."/>
        </authorList>
    </citation>
    <scope>NUCLEOTIDE SEQUENCE [LARGE SCALE GENOMIC DNA]</scope>
    <source>
        <strain evidence="1 2">P43/6/78</strain>
    </source>
</reference>
<dbReference type="Proteomes" id="UP000010793">
    <property type="component" value="Chromosome"/>
</dbReference>
<keyword evidence="2" id="KW-1185">Reference proteome</keyword>
<proteinExistence type="predicted"/>
<dbReference type="AlphaFoldDB" id="A0A3B6VJY9"/>
<dbReference type="EMBL" id="CP002873">
    <property type="protein sequence ID" value="AGA65494.1"/>
    <property type="molecule type" value="Genomic_DNA"/>
</dbReference>
<organism evidence="1 2">
    <name type="scientific">Brachyspira pilosicoli P43/6/78</name>
    <dbReference type="NCBI Taxonomy" id="1042417"/>
    <lineage>
        <taxon>Bacteria</taxon>
        <taxon>Pseudomonadati</taxon>
        <taxon>Spirochaetota</taxon>
        <taxon>Spirochaetia</taxon>
        <taxon>Brachyspirales</taxon>
        <taxon>Brachyspiraceae</taxon>
        <taxon>Brachyspira</taxon>
    </lineage>
</organism>
<name>A0A3B6VJY9_BRAPL</name>